<keyword evidence="1" id="KW-1133">Transmembrane helix</keyword>
<evidence type="ECO:0000313" key="5">
    <source>
        <dbReference type="Proteomes" id="UP000256345"/>
    </source>
</evidence>
<dbReference type="Proteomes" id="UP000256345">
    <property type="component" value="Unassembled WGS sequence"/>
</dbReference>
<organism evidence="2 4">
    <name type="scientific">Archangium gephyra</name>
    <dbReference type="NCBI Taxonomy" id="48"/>
    <lineage>
        <taxon>Bacteria</taxon>
        <taxon>Pseudomonadati</taxon>
        <taxon>Myxococcota</taxon>
        <taxon>Myxococcia</taxon>
        <taxon>Myxococcales</taxon>
        <taxon>Cystobacterineae</taxon>
        <taxon>Archangiaceae</taxon>
        <taxon>Archangium</taxon>
    </lineage>
</organism>
<accession>A0AAC8QHL8</accession>
<evidence type="ECO:0000313" key="4">
    <source>
        <dbReference type="Proteomes" id="UP000035579"/>
    </source>
</evidence>
<proteinExistence type="predicted"/>
<sequence length="109" mass="11256">MRRLFAGITYLSRIPVPGAAAFDAADVGRATWGFSLMGALRGGLRVLARAVGVLGGRGGVILGGVTAVSAIQGVWWMQRMGGMTGETMGANTEVCETWVFVVLLGLGEG</sequence>
<dbReference type="RefSeq" id="WP_047860602.1">
    <property type="nucleotide sequence ID" value="NZ_CP011509.1"/>
</dbReference>
<dbReference type="EMBL" id="CP011509">
    <property type="protein sequence ID" value="AKJ07634.1"/>
    <property type="molecule type" value="Genomic_DNA"/>
</dbReference>
<reference evidence="2 4" key="1">
    <citation type="submission" date="2015-05" db="EMBL/GenBank/DDBJ databases">
        <title>Genome assembly of Archangium gephyra DSM 2261.</title>
        <authorList>
            <person name="Sharma G."/>
            <person name="Subramanian S."/>
        </authorList>
    </citation>
    <scope>NUCLEOTIDE SEQUENCE [LARGE SCALE GENOMIC DNA]</scope>
    <source>
        <strain evidence="2 4">DSM 2261</strain>
    </source>
</reference>
<keyword evidence="1" id="KW-0812">Transmembrane</keyword>
<keyword evidence="1" id="KW-0472">Membrane</keyword>
<gene>
    <name evidence="2" type="ORF">AA314_09260</name>
    <name evidence="3" type="ORF">ATI61_10785</name>
</gene>
<evidence type="ECO:0000313" key="3">
    <source>
        <dbReference type="EMBL" id="REG29389.1"/>
    </source>
</evidence>
<keyword evidence="5" id="KW-1185">Reference proteome</keyword>
<dbReference type="Proteomes" id="UP000035579">
    <property type="component" value="Chromosome"/>
</dbReference>
<dbReference type="AlphaFoldDB" id="A0AAC8QHL8"/>
<feature type="transmembrane region" description="Helical" evidence="1">
    <location>
        <begin position="60"/>
        <end position="78"/>
    </location>
</feature>
<dbReference type="KEGG" id="age:AA314_09260"/>
<dbReference type="EMBL" id="QUMU01000007">
    <property type="protein sequence ID" value="REG29389.1"/>
    <property type="molecule type" value="Genomic_DNA"/>
</dbReference>
<protein>
    <submittedName>
        <fullName evidence="3">Adenosylcobinamide-GDP ribazoletransferase</fullName>
    </submittedName>
</protein>
<evidence type="ECO:0000256" key="1">
    <source>
        <dbReference type="SAM" id="Phobius"/>
    </source>
</evidence>
<reference evidence="3 5" key="2">
    <citation type="submission" date="2018-08" db="EMBL/GenBank/DDBJ databases">
        <title>Genomic Encyclopedia of Archaeal and Bacterial Type Strains, Phase II (KMG-II): from individual species to whole genera.</title>
        <authorList>
            <person name="Goeker M."/>
        </authorList>
    </citation>
    <scope>NUCLEOTIDE SEQUENCE [LARGE SCALE GENOMIC DNA]</scope>
    <source>
        <strain evidence="3 5">DSM 2261</strain>
    </source>
</reference>
<name>A0AAC8QHL8_9BACT</name>
<evidence type="ECO:0000313" key="2">
    <source>
        <dbReference type="EMBL" id="AKJ07634.1"/>
    </source>
</evidence>